<comment type="caution">
    <text evidence="1">The sequence shown here is derived from an EMBL/GenBank/DDBJ whole genome shotgun (WGS) entry which is preliminary data.</text>
</comment>
<keyword evidence="2" id="KW-1185">Reference proteome</keyword>
<dbReference type="Proteomes" id="UP001232148">
    <property type="component" value="Unassembled WGS sequence"/>
</dbReference>
<dbReference type="AlphaFoldDB" id="A0AAD9HTA3"/>
<accession>A0AAD9HTA3</accession>
<sequence>MHGLGGKTDGRNGNRNSYRVQLDRRQVRLAVDDDAGAGEVGSEKKVWTSAAVYLILGKRWARCQIHLHHGSSRGGLEVSPTGHVCPSPFRGVSGVGFGVVEEEEEEEGGVGFVGDPGNEYRYASTVPTGARFVSASRAGKFDWNAVHDVAGGRG</sequence>
<evidence type="ECO:0000313" key="1">
    <source>
        <dbReference type="EMBL" id="KAK2033937.1"/>
    </source>
</evidence>
<protein>
    <submittedName>
        <fullName evidence="1">Uncharacterized protein</fullName>
    </submittedName>
</protein>
<reference evidence="1" key="1">
    <citation type="submission" date="2021-06" db="EMBL/GenBank/DDBJ databases">
        <title>Comparative genomics, transcriptomics and evolutionary studies reveal genomic signatures of adaptation to plant cell wall in hemibiotrophic fungi.</title>
        <authorList>
            <consortium name="DOE Joint Genome Institute"/>
            <person name="Baroncelli R."/>
            <person name="Diaz J.F."/>
            <person name="Benocci T."/>
            <person name="Peng M."/>
            <person name="Battaglia E."/>
            <person name="Haridas S."/>
            <person name="Andreopoulos W."/>
            <person name="Labutti K."/>
            <person name="Pangilinan J."/>
            <person name="Floch G.L."/>
            <person name="Makela M.R."/>
            <person name="Henrissat B."/>
            <person name="Grigoriev I.V."/>
            <person name="Crouch J.A."/>
            <person name="De Vries R.P."/>
            <person name="Sukno S.A."/>
            <person name="Thon M.R."/>
        </authorList>
    </citation>
    <scope>NUCLEOTIDE SEQUENCE</scope>
    <source>
        <strain evidence="1">MAFF235873</strain>
    </source>
</reference>
<evidence type="ECO:0000313" key="2">
    <source>
        <dbReference type="Proteomes" id="UP001232148"/>
    </source>
</evidence>
<organism evidence="1 2">
    <name type="scientific">Colletotrichum zoysiae</name>
    <dbReference type="NCBI Taxonomy" id="1216348"/>
    <lineage>
        <taxon>Eukaryota</taxon>
        <taxon>Fungi</taxon>
        <taxon>Dikarya</taxon>
        <taxon>Ascomycota</taxon>
        <taxon>Pezizomycotina</taxon>
        <taxon>Sordariomycetes</taxon>
        <taxon>Hypocreomycetidae</taxon>
        <taxon>Glomerellales</taxon>
        <taxon>Glomerellaceae</taxon>
        <taxon>Colletotrichum</taxon>
        <taxon>Colletotrichum graminicola species complex</taxon>
    </lineage>
</organism>
<dbReference type="EMBL" id="MU842818">
    <property type="protein sequence ID" value="KAK2033937.1"/>
    <property type="molecule type" value="Genomic_DNA"/>
</dbReference>
<gene>
    <name evidence="1" type="ORF">LX32DRAFT_634889</name>
</gene>
<proteinExistence type="predicted"/>
<name>A0AAD9HTA3_9PEZI</name>